<dbReference type="AlphaFoldDB" id="A0A7W1XQW5"/>
<dbReference type="InterPro" id="IPR014205">
    <property type="entry name" value="Spore_YtaF"/>
</dbReference>
<sequence>MSHGWSIFWLAFAVSLDSFAAGTIYGIRKIRIPLLSILIIASCSGVVIYTGMMAGGGLSVLFSPMLTRAFGAGLFVFLGCVLIIQGEKNQRERDEEQIVRRSELTFEPITWIFQIKRLGLVVKVLKTPVVADIDNSGSISSAEAVLLGTALSLDAFGAGIGAAFMEIPSLPTALSIALMSAMFLRLGMYFGFSHSKNVKNRFVNYLPGLILIVLGMLRLI</sequence>
<accession>A0A7W1XQW5</accession>
<evidence type="ECO:0000256" key="1">
    <source>
        <dbReference type="ARBA" id="ARBA00022475"/>
    </source>
</evidence>
<evidence type="ECO:0000256" key="3">
    <source>
        <dbReference type="ARBA" id="ARBA00022989"/>
    </source>
</evidence>
<dbReference type="NCBIfam" id="TIGR02840">
    <property type="entry name" value="spore_YtaF"/>
    <property type="match status" value="1"/>
</dbReference>
<dbReference type="PANTHER" id="PTHR35529:SF2">
    <property type="entry name" value="SPORULATION PROTEIN YTAF-RELATED"/>
    <property type="match status" value="1"/>
</dbReference>
<keyword evidence="1" id="KW-1003">Cell membrane</keyword>
<evidence type="ECO:0000256" key="5">
    <source>
        <dbReference type="SAM" id="Phobius"/>
    </source>
</evidence>
<dbReference type="InterPro" id="IPR003810">
    <property type="entry name" value="Mntp/YtaF"/>
</dbReference>
<evidence type="ECO:0000313" key="6">
    <source>
        <dbReference type="EMBL" id="MBA4601632.1"/>
    </source>
</evidence>
<dbReference type="EMBL" id="JACEOL010000014">
    <property type="protein sequence ID" value="MBA4601632.1"/>
    <property type="molecule type" value="Genomic_DNA"/>
</dbReference>
<organism evidence="6 7">
    <name type="scientific">Thermoactinomyces mirandus</name>
    <dbReference type="NCBI Taxonomy" id="2756294"/>
    <lineage>
        <taxon>Bacteria</taxon>
        <taxon>Bacillati</taxon>
        <taxon>Bacillota</taxon>
        <taxon>Bacilli</taxon>
        <taxon>Bacillales</taxon>
        <taxon>Thermoactinomycetaceae</taxon>
        <taxon>Thermoactinomyces</taxon>
    </lineage>
</organism>
<comment type="caution">
    <text evidence="6">The sequence shown here is derived from an EMBL/GenBank/DDBJ whole genome shotgun (WGS) entry which is preliminary data.</text>
</comment>
<feature type="transmembrane region" description="Helical" evidence="5">
    <location>
        <begin position="202"/>
        <end position="219"/>
    </location>
</feature>
<reference evidence="6 7" key="1">
    <citation type="submission" date="2020-07" db="EMBL/GenBank/DDBJ databases">
        <title>Thermoactinomyces phylogeny.</title>
        <authorList>
            <person name="Dunlap C."/>
        </authorList>
    </citation>
    <scope>NUCLEOTIDE SEQUENCE [LARGE SCALE GENOMIC DNA]</scope>
    <source>
        <strain evidence="6 7">AMNI-1</strain>
    </source>
</reference>
<dbReference type="PANTHER" id="PTHR35529">
    <property type="entry name" value="MANGANESE EFFLUX PUMP MNTP-RELATED"/>
    <property type="match status" value="1"/>
</dbReference>
<feature type="transmembrane region" description="Helical" evidence="5">
    <location>
        <begin position="170"/>
        <end position="190"/>
    </location>
</feature>
<keyword evidence="4 5" id="KW-0472">Membrane</keyword>
<feature type="transmembrane region" description="Helical" evidence="5">
    <location>
        <begin position="34"/>
        <end position="54"/>
    </location>
</feature>
<keyword evidence="7" id="KW-1185">Reference proteome</keyword>
<protein>
    <submittedName>
        <fullName evidence="6">Sporulation membrane protein YtaF</fullName>
    </submittedName>
</protein>
<name>A0A7W1XQW5_9BACL</name>
<dbReference type="RefSeq" id="WP_181738322.1">
    <property type="nucleotide sequence ID" value="NZ_JACEOL010000014.1"/>
</dbReference>
<evidence type="ECO:0000256" key="4">
    <source>
        <dbReference type="ARBA" id="ARBA00023136"/>
    </source>
</evidence>
<dbReference type="Proteomes" id="UP000538292">
    <property type="component" value="Unassembled WGS sequence"/>
</dbReference>
<dbReference type="Pfam" id="PF02659">
    <property type="entry name" value="Mntp"/>
    <property type="match status" value="1"/>
</dbReference>
<feature type="transmembrane region" description="Helical" evidence="5">
    <location>
        <begin position="6"/>
        <end position="27"/>
    </location>
</feature>
<keyword evidence="2 5" id="KW-0812">Transmembrane</keyword>
<evidence type="ECO:0000313" key="7">
    <source>
        <dbReference type="Proteomes" id="UP000538292"/>
    </source>
</evidence>
<feature type="transmembrane region" description="Helical" evidence="5">
    <location>
        <begin position="144"/>
        <end position="164"/>
    </location>
</feature>
<feature type="transmembrane region" description="Helical" evidence="5">
    <location>
        <begin position="66"/>
        <end position="84"/>
    </location>
</feature>
<gene>
    <name evidence="6" type="primary">ytaF</name>
    <name evidence="6" type="ORF">H2C83_04700</name>
</gene>
<evidence type="ECO:0000256" key="2">
    <source>
        <dbReference type="ARBA" id="ARBA00022692"/>
    </source>
</evidence>
<keyword evidence="3 5" id="KW-1133">Transmembrane helix</keyword>
<proteinExistence type="predicted"/>